<comment type="caution">
    <text evidence="3">The sequence shown here is derived from an EMBL/GenBank/DDBJ whole genome shotgun (WGS) entry which is preliminary data.</text>
</comment>
<feature type="region of interest" description="Disordered" evidence="1">
    <location>
        <begin position="304"/>
        <end position="330"/>
    </location>
</feature>
<dbReference type="CDD" id="cd00085">
    <property type="entry name" value="HNHc"/>
    <property type="match status" value="1"/>
</dbReference>
<keyword evidence="4" id="KW-1185">Reference proteome</keyword>
<dbReference type="InterPro" id="IPR003870">
    <property type="entry name" value="DUF222"/>
</dbReference>
<keyword evidence="3" id="KW-0255">Endonuclease</keyword>
<keyword evidence="3" id="KW-0540">Nuclease</keyword>
<feature type="domain" description="HNH nuclease" evidence="2">
    <location>
        <begin position="499"/>
        <end position="551"/>
    </location>
</feature>
<dbReference type="GO" id="GO:0004519">
    <property type="term" value="F:endonuclease activity"/>
    <property type="evidence" value="ECO:0007669"/>
    <property type="project" value="UniProtKB-KW"/>
</dbReference>
<dbReference type="SMART" id="SM00507">
    <property type="entry name" value="HNHc"/>
    <property type="match status" value="1"/>
</dbReference>
<dbReference type="InterPro" id="IPR003615">
    <property type="entry name" value="HNH_nuc"/>
</dbReference>
<keyword evidence="3" id="KW-0378">Hydrolase</keyword>
<dbReference type="Proteomes" id="UP000746595">
    <property type="component" value="Unassembled WGS sequence"/>
</dbReference>
<dbReference type="EMBL" id="JAAWVT010000009">
    <property type="protein sequence ID" value="NKG22250.1"/>
    <property type="molecule type" value="Genomic_DNA"/>
</dbReference>
<proteinExistence type="predicted"/>
<evidence type="ECO:0000313" key="3">
    <source>
        <dbReference type="EMBL" id="NKG22250.1"/>
    </source>
</evidence>
<dbReference type="RefSeq" id="WP_168153037.1">
    <property type="nucleotide sequence ID" value="NZ_JAAWVT010000009.1"/>
</dbReference>
<organism evidence="3 4">
    <name type="scientific">Paeniglutamicibacter terrestris</name>
    <dbReference type="NCBI Taxonomy" id="2723403"/>
    <lineage>
        <taxon>Bacteria</taxon>
        <taxon>Bacillati</taxon>
        <taxon>Actinomycetota</taxon>
        <taxon>Actinomycetes</taxon>
        <taxon>Micrococcales</taxon>
        <taxon>Micrococcaceae</taxon>
        <taxon>Paeniglutamicibacter</taxon>
    </lineage>
</organism>
<feature type="compositionally biased region" description="Basic and acidic residues" evidence="1">
    <location>
        <begin position="1"/>
        <end position="15"/>
    </location>
</feature>
<name>A0ABX1G9P0_9MICC</name>
<evidence type="ECO:0000256" key="1">
    <source>
        <dbReference type="SAM" id="MobiDB-lite"/>
    </source>
</evidence>
<sequence length="599" mass="65113">MSKQESNQHQRDDRGYTGPSSGPDLHARGAERFRALLAAEDFFITAAAELAAETQSPTEAAALALVIERAHRQTSYLQVLAAQAAQRTLAHELPLTILEVLSDALARPEDFLATDARLPEDPATHPPGRLPHKNTTEFLQHLLGCRYFESRDRVRAGTAMLPHTDVNGIQHPARYPRLSADAKAGTIDPKQAIQVAKKLDAAAPEIQSRPDAASLATTIEKQALDSLHTQGPAATNKMIASWRASLEDTASSEPSDEEIASKTGIFLTRRTEHFSYFSLCMLNIEAEVLLSHFANADNPRTAAGNREKLARDATSPDFSVEPSNDDEKPVAANMDADADADAPRLPAWAADPETPKDQLPRSTYNDVGLAAAHVNRPQGGRDTTPPDLSSFNFLDNDPGQDGLSPARRRLQTILNVLRSVKGTKQKESGALAKATLVVHCQLETLLGLAERAGISAHGLSISPGELRRMLCDSGVLPVVFSGQSQILDIGREQRFVPEYMRQAILARDGGCLVPGCTESPEHCQMCHIVAWEDGGSTSVTNIGPGCSAHHHDFHSGKIRLVLDDNGLPAVILPNYMDSEQLPRRNAHWQHESQTNPRLF</sequence>
<dbReference type="Pfam" id="PF02720">
    <property type="entry name" value="DUF222"/>
    <property type="match status" value="1"/>
</dbReference>
<protein>
    <submittedName>
        <fullName evidence="3">HNH endonuclease</fullName>
    </submittedName>
</protein>
<evidence type="ECO:0000313" key="4">
    <source>
        <dbReference type="Proteomes" id="UP000746595"/>
    </source>
</evidence>
<gene>
    <name evidence="3" type="ORF">HED64_16245</name>
</gene>
<reference evidence="3 4" key="1">
    <citation type="submission" date="2020-04" db="EMBL/GenBank/DDBJ databases">
        <title>Paeniglutamicibacter sp. ANT13_2, a novel actinomycete isolated from sediment in Antarctica.</title>
        <authorList>
            <person name="Sakdapetsiri C."/>
            <person name="Pinyakong O."/>
        </authorList>
    </citation>
    <scope>NUCLEOTIDE SEQUENCE [LARGE SCALE GENOMIC DNA]</scope>
    <source>
        <strain evidence="3 4">ANT13_2</strain>
    </source>
</reference>
<feature type="region of interest" description="Disordered" evidence="1">
    <location>
        <begin position="1"/>
        <end position="25"/>
    </location>
</feature>
<accession>A0ABX1G9P0</accession>
<evidence type="ECO:0000259" key="2">
    <source>
        <dbReference type="SMART" id="SM00507"/>
    </source>
</evidence>